<evidence type="ECO:0000259" key="1">
    <source>
        <dbReference type="PROSITE" id="PS50994"/>
    </source>
</evidence>
<protein>
    <submittedName>
        <fullName evidence="2">IS30 family transposase</fullName>
    </submittedName>
</protein>
<dbReference type="PANTHER" id="PTHR10948:SF23">
    <property type="entry name" value="TRANSPOSASE INSI FOR INSERTION SEQUENCE ELEMENT IS30A-RELATED"/>
    <property type="match status" value="1"/>
</dbReference>
<sequence>QNAAYTPYRDPALHGVELTPPQYRAARAQRKAETRAARSHQRTRLATDEAITYLMSKLRDGWTPEMIAGRSNIEFPDSPAMHMCAETIYRFIYTPQNRHRRLHEYLPRGHKKRRRHHGRKVHSTRIPHRVSIHHRPAEVNARSVFGHWEGDSVLGTKSAGDGVHTEVERHTRLLLATKVSALSSAEGVKAQKRLFGPLPAHARVSTTMDNGTEFHLHTELVSDYGMDTYFADPYSSWQRGTNEHHNGRLRRYFPKGTDFTQISEAELQAAVTEINNQPRKCLGWFTPAEAFNEHLQSEQTNQCCTSK</sequence>
<reference evidence="3" key="1">
    <citation type="submission" date="2023-07" db="EMBL/GenBank/DDBJ databases">
        <title>Description of three actinobacteria isolated from air of manufacturing shop in a pharmaceutical factory.</title>
        <authorList>
            <person name="Zhang D.-F."/>
        </authorList>
    </citation>
    <scope>NUCLEOTIDE SEQUENCE [LARGE SCALE GENOMIC DNA]</scope>
    <source>
        <strain evidence="3">CCTCC AB 207010</strain>
    </source>
</reference>
<dbReference type="NCBIfam" id="NF033563">
    <property type="entry name" value="transpos_IS30"/>
    <property type="match status" value="1"/>
</dbReference>
<dbReference type="Gene3D" id="3.30.420.10">
    <property type="entry name" value="Ribonuclease H-like superfamily/Ribonuclease H"/>
    <property type="match status" value="1"/>
</dbReference>
<comment type="caution">
    <text evidence="2">The sequence shown here is derived from an EMBL/GenBank/DDBJ whole genome shotgun (WGS) entry which is preliminary data.</text>
</comment>
<accession>A0ABU1FTF1</accession>
<dbReference type="InterPro" id="IPR012337">
    <property type="entry name" value="RNaseH-like_sf"/>
</dbReference>
<organism evidence="2 3">
    <name type="scientific">Nesterenkonia flava</name>
    <dbReference type="NCBI Taxonomy" id="469799"/>
    <lineage>
        <taxon>Bacteria</taxon>
        <taxon>Bacillati</taxon>
        <taxon>Actinomycetota</taxon>
        <taxon>Actinomycetes</taxon>
        <taxon>Micrococcales</taxon>
        <taxon>Micrococcaceae</taxon>
        <taxon>Nesterenkonia</taxon>
    </lineage>
</organism>
<name>A0ABU1FTF1_9MICC</name>
<dbReference type="InterPro" id="IPR051917">
    <property type="entry name" value="Transposase-Integrase"/>
</dbReference>
<feature type="domain" description="Integrase catalytic" evidence="1">
    <location>
        <begin position="132"/>
        <end position="295"/>
    </location>
</feature>
<dbReference type="PROSITE" id="PS50994">
    <property type="entry name" value="INTEGRASE"/>
    <property type="match status" value="1"/>
</dbReference>
<dbReference type="PANTHER" id="PTHR10948">
    <property type="entry name" value="TRANSPOSASE"/>
    <property type="match status" value="1"/>
</dbReference>
<dbReference type="Proteomes" id="UP001260872">
    <property type="component" value="Unassembled WGS sequence"/>
</dbReference>
<evidence type="ECO:0000313" key="2">
    <source>
        <dbReference type="EMBL" id="MDR5711935.1"/>
    </source>
</evidence>
<dbReference type="InterPro" id="IPR036397">
    <property type="entry name" value="RNaseH_sf"/>
</dbReference>
<gene>
    <name evidence="2" type="ORF">RH857_07280</name>
</gene>
<proteinExistence type="predicted"/>
<feature type="non-terminal residue" evidence="2">
    <location>
        <position position="1"/>
    </location>
</feature>
<dbReference type="InterPro" id="IPR053392">
    <property type="entry name" value="Transposase_IS30-like"/>
</dbReference>
<dbReference type="EMBL" id="JAVKGT010000016">
    <property type="protein sequence ID" value="MDR5711935.1"/>
    <property type="molecule type" value="Genomic_DNA"/>
</dbReference>
<dbReference type="SUPFAM" id="SSF53098">
    <property type="entry name" value="Ribonuclease H-like"/>
    <property type="match status" value="1"/>
</dbReference>
<keyword evidence="3" id="KW-1185">Reference proteome</keyword>
<dbReference type="InterPro" id="IPR001584">
    <property type="entry name" value="Integrase_cat-core"/>
</dbReference>
<evidence type="ECO:0000313" key="3">
    <source>
        <dbReference type="Proteomes" id="UP001260872"/>
    </source>
</evidence>
<dbReference type="RefSeq" id="WP_310537316.1">
    <property type="nucleotide sequence ID" value="NZ_JAVKGT010000016.1"/>
</dbReference>